<reference evidence="8 9" key="1">
    <citation type="journal article" date="2011" name="Science">
        <title>The ecoresponsive genome of Daphnia pulex.</title>
        <authorList>
            <person name="Colbourne J.K."/>
            <person name="Pfrender M.E."/>
            <person name="Gilbert D."/>
            <person name="Thomas W.K."/>
            <person name="Tucker A."/>
            <person name="Oakley T.H."/>
            <person name="Tokishita S."/>
            <person name="Aerts A."/>
            <person name="Arnold G.J."/>
            <person name="Basu M.K."/>
            <person name="Bauer D.J."/>
            <person name="Caceres C.E."/>
            <person name="Carmel L."/>
            <person name="Casola C."/>
            <person name="Choi J.H."/>
            <person name="Detter J.C."/>
            <person name="Dong Q."/>
            <person name="Dusheyko S."/>
            <person name="Eads B.D."/>
            <person name="Frohlich T."/>
            <person name="Geiler-Samerotte K.A."/>
            <person name="Gerlach D."/>
            <person name="Hatcher P."/>
            <person name="Jogdeo S."/>
            <person name="Krijgsveld J."/>
            <person name="Kriventseva E.V."/>
            <person name="Kultz D."/>
            <person name="Laforsch C."/>
            <person name="Lindquist E."/>
            <person name="Lopez J."/>
            <person name="Manak J.R."/>
            <person name="Muller J."/>
            <person name="Pangilinan J."/>
            <person name="Patwardhan R.P."/>
            <person name="Pitluck S."/>
            <person name="Pritham E.J."/>
            <person name="Rechtsteiner A."/>
            <person name="Rho M."/>
            <person name="Rogozin I.B."/>
            <person name="Sakarya O."/>
            <person name="Salamov A."/>
            <person name="Schaack S."/>
            <person name="Shapiro H."/>
            <person name="Shiga Y."/>
            <person name="Skalitzky C."/>
            <person name="Smith Z."/>
            <person name="Souvorov A."/>
            <person name="Sung W."/>
            <person name="Tang Z."/>
            <person name="Tsuchiya D."/>
            <person name="Tu H."/>
            <person name="Vos H."/>
            <person name="Wang M."/>
            <person name="Wolf Y.I."/>
            <person name="Yamagata H."/>
            <person name="Yamada T."/>
            <person name="Ye Y."/>
            <person name="Shaw J.R."/>
            <person name="Andrews J."/>
            <person name="Crease T.J."/>
            <person name="Tang H."/>
            <person name="Lucas S.M."/>
            <person name="Robertson H.M."/>
            <person name="Bork P."/>
            <person name="Koonin E.V."/>
            <person name="Zdobnov E.M."/>
            <person name="Grigoriev I.V."/>
            <person name="Lynch M."/>
            <person name="Boore J.L."/>
        </authorList>
    </citation>
    <scope>NUCLEOTIDE SEQUENCE [LARGE SCALE GENOMIC DNA]</scope>
</reference>
<dbReference type="OrthoDB" id="49151at2759"/>
<dbReference type="GO" id="GO:0034477">
    <property type="term" value="P:U6 snRNA 3'-end processing"/>
    <property type="evidence" value="ECO:0000318"/>
    <property type="project" value="GO_Central"/>
</dbReference>
<dbReference type="OMA" id="KTVVLQY"/>
<keyword evidence="4 6" id="KW-0539">Nucleus</keyword>
<feature type="region of interest" description="Disordered" evidence="7">
    <location>
        <begin position="1"/>
        <end position="47"/>
    </location>
</feature>
<accession>E9HMQ4</accession>
<dbReference type="HAMAP" id="MF_03040">
    <property type="entry name" value="USB1"/>
    <property type="match status" value="1"/>
</dbReference>
<evidence type="ECO:0000256" key="6">
    <source>
        <dbReference type="HAMAP-Rule" id="MF_03040"/>
    </source>
</evidence>
<evidence type="ECO:0000256" key="3">
    <source>
        <dbReference type="ARBA" id="ARBA00023239"/>
    </source>
</evidence>
<comment type="subcellular location">
    <subcellularLocation>
        <location evidence="6">Nucleus</location>
    </subcellularLocation>
</comment>
<dbReference type="InParanoid" id="E9HMQ4"/>
<dbReference type="AlphaFoldDB" id="E9HMQ4"/>
<dbReference type="eggNOG" id="KOG3102">
    <property type="taxonomic scope" value="Eukaryota"/>
</dbReference>
<keyword evidence="9" id="KW-1185">Reference proteome</keyword>
<evidence type="ECO:0000313" key="9">
    <source>
        <dbReference type="Proteomes" id="UP000000305"/>
    </source>
</evidence>
<dbReference type="GO" id="GO:1990838">
    <property type="term" value="F:poly(U)-specific exoribonuclease activity, producing 3' uridine cyclic phosphate ends"/>
    <property type="evidence" value="ECO:0007669"/>
    <property type="project" value="UniProtKB-UniRule"/>
</dbReference>
<sequence length="259" mass="29703">MDMIAAAYGCESDEEDSDPWASSRVSAKRTIGRDEEFSSRPFKKVPNRLPAPKLITHEEPDEVVDDPSQHGNRIRSFPHERGNWASFIYLPWEGDSNFVNSVELITQCFQNYGIELQICDDFHISLTKTFILRHHWIEGFVNSVKKQLNGISRPFQLLGTNVLSVYTNEERNRTFLAINIEDPSGMLNVLTQKMDSCMIEYQLPTFYKEACHHVSIAWCVCDKKEELEKIAAGLKLEIEQTACNMAEVRCKIGNLVKRL</sequence>
<comment type="catalytic activity">
    <reaction evidence="5">
        <text>a 3'-end uridylyl-uridine-RNA = a 3'-end 2',3'-cyclophospho-uridine-RNA + uridine</text>
        <dbReference type="Rhea" id="RHEA:46052"/>
        <dbReference type="Rhea" id="RHEA-COMP:17384"/>
        <dbReference type="Rhea" id="RHEA-COMP:17385"/>
        <dbReference type="ChEBI" id="CHEBI:16704"/>
        <dbReference type="ChEBI" id="CHEBI:85643"/>
        <dbReference type="ChEBI" id="CHEBI:85644"/>
    </reaction>
    <physiologicalReaction direction="left-to-right" evidence="5">
        <dbReference type="Rhea" id="RHEA:46053"/>
    </physiologicalReaction>
</comment>
<dbReference type="Proteomes" id="UP000000305">
    <property type="component" value="Unassembled WGS sequence"/>
</dbReference>
<feature type="active site" description="Proton donor/acceptor" evidence="6">
    <location>
        <position position="123"/>
    </location>
</feature>
<dbReference type="FunCoup" id="E9HMQ4">
    <property type="interactions" value="447"/>
</dbReference>
<dbReference type="InterPro" id="IPR027521">
    <property type="entry name" value="Usb1"/>
</dbReference>
<dbReference type="HOGENOM" id="CLU_057212_2_0_1"/>
<gene>
    <name evidence="8" type="ORF">DAPPUDRAFT_302251</name>
</gene>
<dbReference type="GO" id="GO:0005634">
    <property type="term" value="C:nucleus"/>
    <property type="evidence" value="ECO:0000318"/>
    <property type="project" value="GO_Central"/>
</dbReference>
<comment type="similarity">
    <text evidence="6">Belongs to the 2H phosphoesterase superfamily. USB1 family.</text>
</comment>
<dbReference type="Pfam" id="PF09749">
    <property type="entry name" value="HVSL"/>
    <property type="match status" value="1"/>
</dbReference>
<protein>
    <recommendedName>
        <fullName evidence="6">U6 snRNA phosphodiesterase</fullName>
        <ecNumber evidence="6">3.1.4.-</ecNumber>
    </recommendedName>
</protein>
<dbReference type="PANTHER" id="PTHR13522">
    <property type="entry name" value="U6 SNRNA PHOSPHODIESTERASE 1"/>
    <property type="match status" value="1"/>
</dbReference>
<comment type="function">
    <text evidence="6">Phosphodiesterase responsible for the U6 snRNA 3' end processing. Acts as an exoribonuclease (RNase) responsible for trimming the poly(U) tract of the last nucleotides in the pre-U6 snRNA molecule, leading to the formation of mature U6 snRNA.</text>
</comment>
<dbReference type="PhylomeDB" id="E9HMQ4"/>
<dbReference type="KEGG" id="dpx:DAPPUDRAFT_302251"/>
<evidence type="ECO:0000256" key="1">
    <source>
        <dbReference type="ARBA" id="ARBA00022722"/>
    </source>
</evidence>
<dbReference type="EMBL" id="GL732689">
    <property type="protein sequence ID" value="EFX66971.1"/>
    <property type="molecule type" value="Genomic_DNA"/>
</dbReference>
<dbReference type="PANTHER" id="PTHR13522:SF3">
    <property type="entry name" value="U6 SNRNA PHOSPHODIESTERASE 1"/>
    <property type="match status" value="1"/>
</dbReference>
<dbReference type="STRING" id="6669.E9HMQ4"/>
<keyword evidence="3" id="KW-0456">Lyase</keyword>
<dbReference type="Gene3D" id="3.90.1140.10">
    <property type="entry name" value="Cyclic phosphodiesterase"/>
    <property type="match status" value="1"/>
</dbReference>
<name>E9HMQ4_DAPPU</name>
<proteinExistence type="inferred from homology"/>
<feature type="active site" description="Proton donor/acceptor" evidence="6">
    <location>
        <position position="213"/>
    </location>
</feature>
<dbReference type="GO" id="GO:0016829">
    <property type="term" value="F:lyase activity"/>
    <property type="evidence" value="ECO:0007669"/>
    <property type="project" value="UniProtKB-KW"/>
</dbReference>
<dbReference type="GO" id="GO:0000175">
    <property type="term" value="F:3'-5'-RNA exonuclease activity"/>
    <property type="evidence" value="ECO:0000318"/>
    <property type="project" value="GO_Central"/>
</dbReference>
<keyword evidence="1 6" id="KW-0540">Nuclease</keyword>
<evidence type="ECO:0000256" key="7">
    <source>
        <dbReference type="SAM" id="MobiDB-lite"/>
    </source>
</evidence>
<organism evidence="8 9">
    <name type="scientific">Daphnia pulex</name>
    <name type="common">Water flea</name>
    <dbReference type="NCBI Taxonomy" id="6669"/>
    <lineage>
        <taxon>Eukaryota</taxon>
        <taxon>Metazoa</taxon>
        <taxon>Ecdysozoa</taxon>
        <taxon>Arthropoda</taxon>
        <taxon>Crustacea</taxon>
        <taxon>Branchiopoda</taxon>
        <taxon>Diplostraca</taxon>
        <taxon>Cladocera</taxon>
        <taxon>Anomopoda</taxon>
        <taxon>Daphniidae</taxon>
        <taxon>Daphnia</taxon>
    </lineage>
</organism>
<evidence type="ECO:0000256" key="5">
    <source>
        <dbReference type="ARBA" id="ARBA00029300"/>
    </source>
</evidence>
<evidence type="ECO:0000256" key="2">
    <source>
        <dbReference type="ARBA" id="ARBA00022801"/>
    </source>
</evidence>
<keyword evidence="2 6" id="KW-0378">Hydrolase</keyword>
<evidence type="ECO:0000313" key="8">
    <source>
        <dbReference type="EMBL" id="EFX66971.1"/>
    </source>
</evidence>
<evidence type="ECO:0000256" key="4">
    <source>
        <dbReference type="ARBA" id="ARBA00023242"/>
    </source>
</evidence>
<dbReference type="EC" id="3.1.4.-" evidence="6"/>